<dbReference type="AlphaFoldDB" id="A0A5B9MGL4"/>
<dbReference type="Proteomes" id="UP000321353">
    <property type="component" value="Chromosome"/>
</dbReference>
<dbReference type="EMBL" id="CP036264">
    <property type="protein sequence ID" value="QEF98724.1"/>
    <property type="molecule type" value="Genomic_DNA"/>
</dbReference>
<gene>
    <name evidence="1" type="ORF">Mal15_27790</name>
</gene>
<organism evidence="1 2">
    <name type="scientific">Stieleria maiorica</name>
    <dbReference type="NCBI Taxonomy" id="2795974"/>
    <lineage>
        <taxon>Bacteria</taxon>
        <taxon>Pseudomonadati</taxon>
        <taxon>Planctomycetota</taxon>
        <taxon>Planctomycetia</taxon>
        <taxon>Pirellulales</taxon>
        <taxon>Pirellulaceae</taxon>
        <taxon>Stieleria</taxon>
    </lineage>
</organism>
<evidence type="ECO:0000313" key="1">
    <source>
        <dbReference type="EMBL" id="QEF98724.1"/>
    </source>
</evidence>
<keyword evidence="2" id="KW-1185">Reference proteome</keyword>
<sequence>MTNVHWMQIWMGWRQLDRAGNRNLNEGGND</sequence>
<dbReference type="KEGG" id="smam:Mal15_27790"/>
<proteinExistence type="predicted"/>
<reference evidence="1 2" key="1">
    <citation type="submission" date="2019-02" db="EMBL/GenBank/DDBJ databases">
        <title>Planctomycetal bacteria perform biofilm scaping via a novel small molecule.</title>
        <authorList>
            <person name="Jeske O."/>
            <person name="Boedeker C."/>
            <person name="Wiegand S."/>
            <person name="Breitling P."/>
            <person name="Kallscheuer N."/>
            <person name="Jogler M."/>
            <person name="Rohde M."/>
            <person name="Petersen J."/>
            <person name="Medema M.H."/>
            <person name="Surup F."/>
            <person name="Jogler C."/>
        </authorList>
    </citation>
    <scope>NUCLEOTIDE SEQUENCE [LARGE SCALE GENOMIC DNA]</scope>
    <source>
        <strain evidence="1 2">Mal15</strain>
    </source>
</reference>
<accession>A0A5B9MGL4</accession>
<evidence type="ECO:0000313" key="2">
    <source>
        <dbReference type="Proteomes" id="UP000321353"/>
    </source>
</evidence>
<name>A0A5B9MGL4_9BACT</name>
<protein>
    <submittedName>
        <fullName evidence="1">Uncharacterized protein</fullName>
    </submittedName>
</protein>